<feature type="region of interest" description="Disordered" evidence="1">
    <location>
        <begin position="174"/>
        <end position="230"/>
    </location>
</feature>
<reference evidence="4" key="1">
    <citation type="submission" date="2025-08" db="UniProtKB">
        <authorList>
            <consortium name="RefSeq"/>
        </authorList>
    </citation>
    <scope>IDENTIFICATION</scope>
    <source>
        <tissue evidence="4">Thorax and Abdomen</tissue>
    </source>
</reference>
<dbReference type="GeneID" id="124294817"/>
<feature type="domain" description="MADF" evidence="2">
    <location>
        <begin position="12"/>
        <end position="105"/>
    </location>
</feature>
<evidence type="ECO:0000313" key="4">
    <source>
        <dbReference type="RefSeq" id="XP_046598083.1"/>
    </source>
</evidence>
<dbReference type="RefSeq" id="XP_046598083.1">
    <property type="nucleotide sequence ID" value="XM_046742127.1"/>
</dbReference>
<keyword evidence="3" id="KW-1185">Reference proteome</keyword>
<gene>
    <name evidence="4" type="primary">LOC124294817</name>
</gene>
<proteinExistence type="predicted"/>
<protein>
    <submittedName>
        <fullName evidence="4">Uncharacterized protein LOC124294817</fullName>
    </submittedName>
</protein>
<evidence type="ECO:0000313" key="3">
    <source>
        <dbReference type="Proteomes" id="UP000829291"/>
    </source>
</evidence>
<sequence>MTIKWIERATVKLVILYGRHECLWNPFLPEFNKQLCCYQAYKQIVRCMNIPGLTVCDCVKRISFVKKQYCFELSKISAAISRGTFYKPKASWFEIMHELLFPYIQSESNNYNDDSRKDCDCSQDEEGDGDGDGCDNENPVIDGCECPPCECPPSENFEQDRASYSNRETYLDLPHKKHHRSKSRATKTRGSSKSPICSTRSNCVERNSASDLERSRPLPKFNKHGRPCTQTDNATNTRKTTCDKGNDVIRSMSTTKCAQVSKRCIDAGNRTSSLYISQSGVQTERKSTANTYTNCEHAEKAQCTMNDEFTLDDVCIDSAEGSGKKCNQYDEFDMFGKSVACQLRSLSLESAINLEKRIQDMMTEERLCCMKDSVAAKPGSKDCTCTCSECKECCSLEKDQTCACGVPVSKCLPLFPMKPSQCYGFGCN</sequence>
<feature type="compositionally biased region" description="Polar residues" evidence="1">
    <location>
        <begin position="188"/>
        <end position="210"/>
    </location>
</feature>
<dbReference type="Proteomes" id="UP000829291">
    <property type="component" value="Chromosome 1"/>
</dbReference>
<dbReference type="InterPro" id="IPR006578">
    <property type="entry name" value="MADF-dom"/>
</dbReference>
<evidence type="ECO:0000259" key="2">
    <source>
        <dbReference type="PROSITE" id="PS51029"/>
    </source>
</evidence>
<dbReference type="Pfam" id="PF10545">
    <property type="entry name" value="MADF_DNA_bdg"/>
    <property type="match status" value="1"/>
</dbReference>
<accession>A0ABM3GCT2</accession>
<dbReference type="PANTHER" id="PTHR21505">
    <property type="entry name" value="MADF DOMAIN-CONTAINING PROTEIN-RELATED"/>
    <property type="match status" value="1"/>
</dbReference>
<evidence type="ECO:0000256" key="1">
    <source>
        <dbReference type="SAM" id="MobiDB-lite"/>
    </source>
</evidence>
<dbReference type="PROSITE" id="PS51029">
    <property type="entry name" value="MADF"/>
    <property type="match status" value="1"/>
</dbReference>
<name>A0ABM3GCT2_NEOLC</name>
<feature type="compositionally biased region" description="Basic residues" evidence="1">
    <location>
        <begin position="175"/>
        <end position="187"/>
    </location>
</feature>
<organism evidence="3 4">
    <name type="scientific">Neodiprion lecontei</name>
    <name type="common">Redheaded pine sawfly</name>
    <dbReference type="NCBI Taxonomy" id="441921"/>
    <lineage>
        <taxon>Eukaryota</taxon>
        <taxon>Metazoa</taxon>
        <taxon>Ecdysozoa</taxon>
        <taxon>Arthropoda</taxon>
        <taxon>Hexapoda</taxon>
        <taxon>Insecta</taxon>
        <taxon>Pterygota</taxon>
        <taxon>Neoptera</taxon>
        <taxon>Endopterygota</taxon>
        <taxon>Hymenoptera</taxon>
        <taxon>Tenthredinoidea</taxon>
        <taxon>Diprionidae</taxon>
        <taxon>Diprioninae</taxon>
        <taxon>Neodiprion</taxon>
    </lineage>
</organism>
<dbReference type="PANTHER" id="PTHR21505:SF8">
    <property type="entry name" value="DPT-YFP REPRESSOR BY OVEREXPRESSION, ISOFORM D-RELATED"/>
    <property type="match status" value="1"/>
</dbReference>